<evidence type="ECO:0000256" key="5">
    <source>
        <dbReference type="ARBA" id="ARBA00057150"/>
    </source>
</evidence>
<gene>
    <name evidence="9" type="ORF">SAMN05444390_10941</name>
</gene>
<evidence type="ECO:0000313" key="9">
    <source>
        <dbReference type="EMBL" id="SEG88203.1"/>
    </source>
</evidence>
<evidence type="ECO:0000259" key="8">
    <source>
        <dbReference type="Pfam" id="PF01557"/>
    </source>
</evidence>
<accession>A0A1H6DTZ0</accession>
<comment type="catalytic activity">
    <reaction evidence="4">
        <text>(2E,4Z)-5-hydroxypenta-2,4-diene-1,2,5-tricarboxylate = (3E,5R)-5-carboxy-2-oxohept-3-enedioate</text>
        <dbReference type="Rhea" id="RHEA:18813"/>
        <dbReference type="ChEBI" id="CHEBI:47961"/>
        <dbReference type="ChEBI" id="CHEBI:87491"/>
        <dbReference type="EC" id="5.3.3.10"/>
    </reaction>
</comment>
<dbReference type="GO" id="GO:0008704">
    <property type="term" value="F:5-carboxymethyl-2-hydroxymuconate delta-isomerase activity"/>
    <property type="evidence" value="ECO:0007669"/>
    <property type="project" value="UniProtKB-EC"/>
</dbReference>
<dbReference type="InterPro" id="IPR036663">
    <property type="entry name" value="Fumarylacetoacetase_C_sf"/>
</dbReference>
<evidence type="ECO:0000256" key="7">
    <source>
        <dbReference type="ARBA" id="ARBA00060680"/>
    </source>
</evidence>
<evidence type="ECO:0000256" key="4">
    <source>
        <dbReference type="ARBA" id="ARBA00052790"/>
    </source>
</evidence>
<evidence type="ECO:0000256" key="3">
    <source>
        <dbReference type="ARBA" id="ARBA00051258"/>
    </source>
</evidence>
<dbReference type="PANTHER" id="PTHR42796:SF4">
    <property type="entry name" value="FUMARYLACETOACETATE HYDROLASE DOMAIN-CONTAINING PROTEIN 2A"/>
    <property type="match status" value="1"/>
</dbReference>
<dbReference type="GO" id="GO:0046872">
    <property type="term" value="F:metal ion binding"/>
    <property type="evidence" value="ECO:0007669"/>
    <property type="project" value="UniProtKB-KW"/>
</dbReference>
<feature type="domain" description="Fumarylacetoacetase-like C-terminal" evidence="8">
    <location>
        <begin position="76"/>
        <end position="280"/>
    </location>
</feature>
<dbReference type="FunFam" id="3.90.850.10:FF:000002">
    <property type="entry name" value="2-hydroxyhepta-2,4-diene-1,7-dioate isomerase"/>
    <property type="match status" value="1"/>
</dbReference>
<protein>
    <submittedName>
        <fullName evidence="9">2-keto-4-pentenoate hydratase/2-oxohepta-3-ene-1,7-dioic acid hydratase (Catechol pathway)</fullName>
    </submittedName>
</protein>
<comment type="similarity">
    <text evidence="1">Belongs to the FAH family.</text>
</comment>
<dbReference type="InterPro" id="IPR011234">
    <property type="entry name" value="Fumarylacetoacetase-like_C"/>
</dbReference>
<keyword evidence="2" id="KW-0479">Metal-binding</keyword>
<proteinExistence type="inferred from homology"/>
<comment type="pathway">
    <text evidence="7">Aromatic compound metabolism; 4-hydroxyphenylacetate degradation; pyruvate and succinate semialdehyde from 4-hydroxyphenylacetate: step 5/7.</text>
</comment>
<dbReference type="PANTHER" id="PTHR42796">
    <property type="entry name" value="FUMARYLACETOACETATE HYDROLASE DOMAIN-CONTAINING PROTEIN 2A-RELATED"/>
    <property type="match status" value="1"/>
</dbReference>
<comment type="function">
    <text evidence="5">Decarboxylates OPET (5-oxo-pent-3-ene-1,2,5-tricarboxylic acid) into HHDD (2-hydroxy-hept-2,4-diene-1,7-dioate) and isomerizes it to OHED (2-oxo-hept-3-ene-1,7-dioate).</text>
</comment>
<reference evidence="9 10" key="1">
    <citation type="submission" date="2016-10" db="EMBL/GenBank/DDBJ databases">
        <authorList>
            <person name="de Groot N.N."/>
        </authorList>
    </citation>
    <scope>NUCLEOTIDE SEQUENCE [LARGE SCALE GENOMIC DNA]</scope>
    <source>
        <strain evidence="9 10">DSM 22012</strain>
    </source>
</reference>
<sequence>MRFISYTKDNKPGFGVVTADNKVIELAGKVAGADCLATLVGSEELLGRAKDYAATATPSCDYDAITLEPVIPQPSKIICVGINYVAHAAEAGRKVGQYPVIFQRFADTLQAADAPIIRPVVSPEFDFEAELAVVIGKGGGHIAPEDAMKHVAGYTCFNDSSVRDWQFHTHQYGMGKTFRKTGALGPWLVTTDEIADYRELEIKGVLNGEQMQEGKLSELAFDIPHLISYVSQALDWNPGDILATGTPSGIGFKRNPPIFLKPGDVFEVVISQIGTLTNTVADEA</sequence>
<dbReference type="Proteomes" id="UP000236745">
    <property type="component" value="Unassembled WGS sequence"/>
</dbReference>
<organism evidence="9 10">
    <name type="scientific">Marinobacterium lutimaris</name>
    <dbReference type="NCBI Taxonomy" id="568106"/>
    <lineage>
        <taxon>Bacteria</taxon>
        <taxon>Pseudomonadati</taxon>
        <taxon>Pseudomonadota</taxon>
        <taxon>Gammaproteobacteria</taxon>
        <taxon>Oceanospirillales</taxon>
        <taxon>Oceanospirillaceae</taxon>
        <taxon>Marinobacterium</taxon>
    </lineage>
</organism>
<dbReference type="GO" id="GO:0018800">
    <property type="term" value="F:5-oxopent-3-ene-1,2,5-tricarboxylate decarboxylase activity"/>
    <property type="evidence" value="ECO:0007669"/>
    <property type="project" value="UniProtKB-EC"/>
</dbReference>
<evidence type="ECO:0000313" key="10">
    <source>
        <dbReference type="Proteomes" id="UP000236745"/>
    </source>
</evidence>
<evidence type="ECO:0000256" key="2">
    <source>
        <dbReference type="ARBA" id="ARBA00022723"/>
    </source>
</evidence>
<keyword evidence="10" id="KW-1185">Reference proteome</keyword>
<evidence type="ECO:0000256" key="1">
    <source>
        <dbReference type="ARBA" id="ARBA00010211"/>
    </source>
</evidence>
<dbReference type="Gene3D" id="3.90.850.10">
    <property type="entry name" value="Fumarylacetoacetase-like, C-terminal domain"/>
    <property type="match status" value="1"/>
</dbReference>
<name>A0A1H6DTZ0_9GAMM</name>
<evidence type="ECO:0000256" key="6">
    <source>
        <dbReference type="ARBA" id="ARBA00060569"/>
    </source>
</evidence>
<dbReference type="EMBL" id="FNVQ01000009">
    <property type="protein sequence ID" value="SEG88203.1"/>
    <property type="molecule type" value="Genomic_DNA"/>
</dbReference>
<comment type="catalytic activity">
    <reaction evidence="3">
        <text>(3E,5R)-5-carboxy-2-oxohept-3-enedioate + H(+) = (4Z)-2-oxohept-4-enedioate + CO2</text>
        <dbReference type="Rhea" id="RHEA:14397"/>
        <dbReference type="ChEBI" id="CHEBI:15378"/>
        <dbReference type="ChEBI" id="CHEBI:16526"/>
        <dbReference type="ChEBI" id="CHEBI:87491"/>
        <dbReference type="ChEBI" id="CHEBI:87507"/>
        <dbReference type="EC" id="4.1.1.68"/>
    </reaction>
</comment>
<dbReference type="AlphaFoldDB" id="A0A1H6DTZ0"/>
<dbReference type="RefSeq" id="WP_104005845.1">
    <property type="nucleotide sequence ID" value="NZ_FNVQ01000009.1"/>
</dbReference>
<dbReference type="OrthoDB" id="9805307at2"/>
<dbReference type="SUPFAM" id="SSF56529">
    <property type="entry name" value="FAH"/>
    <property type="match status" value="1"/>
</dbReference>
<dbReference type="InterPro" id="IPR051121">
    <property type="entry name" value="FAH"/>
</dbReference>
<dbReference type="Pfam" id="PF01557">
    <property type="entry name" value="FAA_hydrolase"/>
    <property type="match status" value="1"/>
</dbReference>
<comment type="pathway">
    <text evidence="6">Aromatic compound metabolism; 4-hydroxyphenylacetate degradation; pyruvate and succinate semialdehyde from 4-hydroxyphenylacetate: step 4/7.</text>
</comment>
<dbReference type="GO" id="GO:0019752">
    <property type="term" value="P:carboxylic acid metabolic process"/>
    <property type="evidence" value="ECO:0007669"/>
    <property type="project" value="UniProtKB-ARBA"/>
</dbReference>